<evidence type="ECO:0000313" key="2">
    <source>
        <dbReference type="Proteomes" id="UP001055879"/>
    </source>
</evidence>
<comment type="caution">
    <text evidence="1">The sequence shown here is derived from an EMBL/GenBank/DDBJ whole genome shotgun (WGS) entry which is preliminary data.</text>
</comment>
<dbReference type="EMBL" id="CM042050">
    <property type="protein sequence ID" value="KAI3736281.1"/>
    <property type="molecule type" value="Genomic_DNA"/>
</dbReference>
<protein>
    <submittedName>
        <fullName evidence="1">Uncharacterized protein</fullName>
    </submittedName>
</protein>
<organism evidence="1 2">
    <name type="scientific">Arctium lappa</name>
    <name type="common">Greater burdock</name>
    <name type="synonym">Lappa major</name>
    <dbReference type="NCBI Taxonomy" id="4217"/>
    <lineage>
        <taxon>Eukaryota</taxon>
        <taxon>Viridiplantae</taxon>
        <taxon>Streptophyta</taxon>
        <taxon>Embryophyta</taxon>
        <taxon>Tracheophyta</taxon>
        <taxon>Spermatophyta</taxon>
        <taxon>Magnoliopsida</taxon>
        <taxon>eudicotyledons</taxon>
        <taxon>Gunneridae</taxon>
        <taxon>Pentapetalae</taxon>
        <taxon>asterids</taxon>
        <taxon>campanulids</taxon>
        <taxon>Asterales</taxon>
        <taxon>Asteraceae</taxon>
        <taxon>Carduoideae</taxon>
        <taxon>Cardueae</taxon>
        <taxon>Arctiinae</taxon>
        <taxon>Arctium</taxon>
    </lineage>
</organism>
<keyword evidence="2" id="KW-1185">Reference proteome</keyword>
<accession>A0ACB9CPX7</accession>
<reference evidence="2" key="1">
    <citation type="journal article" date="2022" name="Mol. Ecol. Resour.">
        <title>The genomes of chicory, endive, great burdock and yacon provide insights into Asteraceae palaeo-polyploidization history and plant inulin production.</title>
        <authorList>
            <person name="Fan W."/>
            <person name="Wang S."/>
            <person name="Wang H."/>
            <person name="Wang A."/>
            <person name="Jiang F."/>
            <person name="Liu H."/>
            <person name="Zhao H."/>
            <person name="Xu D."/>
            <person name="Zhang Y."/>
        </authorList>
    </citation>
    <scope>NUCLEOTIDE SEQUENCE [LARGE SCALE GENOMIC DNA]</scope>
    <source>
        <strain evidence="2">cv. Niubang</strain>
    </source>
</reference>
<proteinExistence type="predicted"/>
<reference evidence="1 2" key="2">
    <citation type="journal article" date="2022" name="Mol. Ecol. Resour.">
        <title>The genomes of chicory, endive, great burdock and yacon provide insights into Asteraceae paleo-polyploidization history and plant inulin production.</title>
        <authorList>
            <person name="Fan W."/>
            <person name="Wang S."/>
            <person name="Wang H."/>
            <person name="Wang A."/>
            <person name="Jiang F."/>
            <person name="Liu H."/>
            <person name="Zhao H."/>
            <person name="Xu D."/>
            <person name="Zhang Y."/>
        </authorList>
    </citation>
    <scope>NUCLEOTIDE SEQUENCE [LARGE SCALE GENOMIC DNA]</scope>
    <source>
        <strain evidence="2">cv. Niubang</strain>
    </source>
</reference>
<sequence length="297" mass="34011">MPRRTRGKSLEPIDPEIERTAHHLRKASKVRRRIQMGEERPINEEMPPPPPPPPPGRMTMRSFANLNMTAINRGIQAPAVGANNFEIKYGTTQMLQQKQFGGAPTEDSHAHLLTFEKICNTFKINGVSDDTVKLRLFNFSLKGRAHIWEESLPTDQIHTWADMTTTFLHKFFPPGRTTQLMAEITHFVQWDQETLYEAWERYKNMLKKCPHHGLHSWVIIQTFFGGLHQQYKNDITVAAGGALMNKTYEETVELIENLAEHNYDAPQSDTRSIANVQESDELKVIKAQLAAITNQLK</sequence>
<gene>
    <name evidence="1" type="ORF">L6452_15820</name>
</gene>
<name>A0ACB9CPX7_ARCLA</name>
<evidence type="ECO:0000313" key="1">
    <source>
        <dbReference type="EMBL" id="KAI3736281.1"/>
    </source>
</evidence>
<dbReference type="Proteomes" id="UP001055879">
    <property type="component" value="Linkage Group LG04"/>
</dbReference>